<dbReference type="Proteomes" id="UP000735302">
    <property type="component" value="Unassembled WGS sequence"/>
</dbReference>
<evidence type="ECO:0000313" key="2">
    <source>
        <dbReference type="Proteomes" id="UP000735302"/>
    </source>
</evidence>
<gene>
    <name evidence="1" type="ORF">PoB_003729700</name>
</gene>
<name>A0AAV4ATZ7_9GAST</name>
<proteinExistence type="predicted"/>
<organism evidence="1 2">
    <name type="scientific">Plakobranchus ocellatus</name>
    <dbReference type="NCBI Taxonomy" id="259542"/>
    <lineage>
        <taxon>Eukaryota</taxon>
        <taxon>Metazoa</taxon>
        <taxon>Spiralia</taxon>
        <taxon>Lophotrochozoa</taxon>
        <taxon>Mollusca</taxon>
        <taxon>Gastropoda</taxon>
        <taxon>Heterobranchia</taxon>
        <taxon>Euthyneura</taxon>
        <taxon>Panpulmonata</taxon>
        <taxon>Sacoglossa</taxon>
        <taxon>Placobranchoidea</taxon>
        <taxon>Plakobranchidae</taxon>
        <taxon>Plakobranchus</taxon>
    </lineage>
</organism>
<evidence type="ECO:0000313" key="1">
    <source>
        <dbReference type="EMBL" id="GFO10792.1"/>
    </source>
</evidence>
<keyword evidence="2" id="KW-1185">Reference proteome</keyword>
<comment type="caution">
    <text evidence="1">The sequence shown here is derived from an EMBL/GenBank/DDBJ whole genome shotgun (WGS) entry which is preliminary data.</text>
</comment>
<accession>A0AAV4ATZ7</accession>
<protein>
    <submittedName>
        <fullName evidence="1">Uncharacterized protein</fullName>
    </submittedName>
</protein>
<reference evidence="1 2" key="1">
    <citation type="journal article" date="2021" name="Elife">
        <title>Chloroplast acquisition without the gene transfer in kleptoplastic sea slugs, Plakobranchus ocellatus.</title>
        <authorList>
            <person name="Maeda T."/>
            <person name="Takahashi S."/>
            <person name="Yoshida T."/>
            <person name="Shimamura S."/>
            <person name="Takaki Y."/>
            <person name="Nagai Y."/>
            <person name="Toyoda A."/>
            <person name="Suzuki Y."/>
            <person name="Arimoto A."/>
            <person name="Ishii H."/>
            <person name="Satoh N."/>
            <person name="Nishiyama T."/>
            <person name="Hasebe M."/>
            <person name="Maruyama T."/>
            <person name="Minagawa J."/>
            <person name="Obokata J."/>
            <person name="Shigenobu S."/>
        </authorList>
    </citation>
    <scope>NUCLEOTIDE SEQUENCE [LARGE SCALE GENOMIC DNA]</scope>
</reference>
<dbReference type="AlphaFoldDB" id="A0AAV4ATZ7"/>
<dbReference type="EMBL" id="BLXT01004211">
    <property type="protein sequence ID" value="GFO10792.1"/>
    <property type="molecule type" value="Genomic_DNA"/>
</dbReference>
<sequence length="253" mass="27680">MQGKRIAGKRITQARFRTNGRRRIHLLQFTYNLSETPGTAFEYLITPDLKVFAPSASGGEARTRKAEVTYRQKQTKEKVTIEMDNRYEETKKIPWPATGQRQVSIRPTSGQLQAKCFCPDPSHRSCSVTFLSSSVTVRNHLIPPAVSPFLSSVTVRIYPIPPAVSPSLSPSVTVRIHPIAPAVSPFLSSSVAIRNHPIPPAVSPFLSSSVTVRNHPIAPAVSPFLSSSVTVRNHFIALLCHPSSPPVLLSGTI</sequence>